<accession>A0ABS2LBS0</accession>
<protein>
    <submittedName>
        <fullName evidence="6">8-oxo-dGTP pyrophosphatase MutT (NUDIX family)</fullName>
    </submittedName>
</protein>
<organism evidence="6 7">
    <name type="scientific">Oerskovia jenensis</name>
    <dbReference type="NCBI Taxonomy" id="162169"/>
    <lineage>
        <taxon>Bacteria</taxon>
        <taxon>Bacillati</taxon>
        <taxon>Actinomycetota</taxon>
        <taxon>Actinomycetes</taxon>
        <taxon>Micrococcales</taxon>
        <taxon>Cellulomonadaceae</taxon>
        <taxon>Oerskovia</taxon>
    </lineage>
</organism>
<evidence type="ECO:0000259" key="5">
    <source>
        <dbReference type="PROSITE" id="PS51462"/>
    </source>
</evidence>
<dbReference type="PROSITE" id="PS00893">
    <property type="entry name" value="NUDIX_BOX"/>
    <property type="match status" value="1"/>
</dbReference>
<dbReference type="Proteomes" id="UP000698059">
    <property type="component" value="Unassembled WGS sequence"/>
</dbReference>
<dbReference type="Pfam" id="PF00293">
    <property type="entry name" value="NUDIX"/>
    <property type="match status" value="1"/>
</dbReference>
<dbReference type="SUPFAM" id="SSF55811">
    <property type="entry name" value="Nudix"/>
    <property type="match status" value="1"/>
</dbReference>
<comment type="cofactor">
    <cofactor evidence="1">
        <name>Mg(2+)</name>
        <dbReference type="ChEBI" id="CHEBI:18420"/>
    </cofactor>
</comment>
<evidence type="ECO:0000313" key="7">
    <source>
        <dbReference type="Proteomes" id="UP000698059"/>
    </source>
</evidence>
<evidence type="ECO:0000256" key="4">
    <source>
        <dbReference type="SAM" id="MobiDB-lite"/>
    </source>
</evidence>
<sequence>MTSTPDQPVGHAPTGADAPAAPAPAPAGPDAEPGTAEQVPPSTLGPDWVLGPDGLRHRRGARVLLLDAAHRVLLARGHDTDQPERSWWFTIGGGIEPGESDLDAAVREVREETGLHLDPDTLEGPVWTRSAVFDFYRERCRQDEVFYLARLTHPQGEPALTRDGWTEVEHDVVDEMRWFTLPELRTVTIEVFPAGLPDLLAPLLDGWDGRTRHLGEATE</sequence>
<dbReference type="PANTHER" id="PTHR43046:SF12">
    <property type="entry name" value="GDP-MANNOSE MANNOSYL HYDROLASE"/>
    <property type="match status" value="1"/>
</dbReference>
<dbReference type="PANTHER" id="PTHR43046">
    <property type="entry name" value="GDP-MANNOSE MANNOSYL HYDROLASE"/>
    <property type="match status" value="1"/>
</dbReference>
<reference evidence="6 7" key="1">
    <citation type="submission" date="2021-01" db="EMBL/GenBank/DDBJ databases">
        <title>Sequencing the genomes of 1000 actinobacteria strains.</title>
        <authorList>
            <person name="Klenk H.-P."/>
        </authorList>
    </citation>
    <scope>NUCLEOTIDE SEQUENCE [LARGE SCALE GENOMIC DNA]</scope>
    <source>
        <strain evidence="6 7">DSM 46000</strain>
    </source>
</reference>
<dbReference type="PROSITE" id="PS51462">
    <property type="entry name" value="NUDIX"/>
    <property type="match status" value="1"/>
</dbReference>
<evidence type="ECO:0000256" key="2">
    <source>
        <dbReference type="ARBA" id="ARBA00022801"/>
    </source>
</evidence>
<proteinExistence type="predicted"/>
<dbReference type="InterPro" id="IPR015797">
    <property type="entry name" value="NUDIX_hydrolase-like_dom_sf"/>
</dbReference>
<evidence type="ECO:0000256" key="1">
    <source>
        <dbReference type="ARBA" id="ARBA00001946"/>
    </source>
</evidence>
<keyword evidence="7" id="KW-1185">Reference proteome</keyword>
<dbReference type="CDD" id="cd04685">
    <property type="entry name" value="NUDIX_Hydrolase"/>
    <property type="match status" value="1"/>
</dbReference>
<evidence type="ECO:0000313" key="6">
    <source>
        <dbReference type="EMBL" id="MBM7477254.1"/>
    </source>
</evidence>
<dbReference type="InterPro" id="IPR000086">
    <property type="entry name" value="NUDIX_hydrolase_dom"/>
</dbReference>
<keyword evidence="2" id="KW-0378">Hydrolase</keyword>
<name>A0ABS2LBS0_9CELL</name>
<comment type="caution">
    <text evidence="6">The sequence shown here is derived from an EMBL/GenBank/DDBJ whole genome shotgun (WGS) entry which is preliminary data.</text>
</comment>
<gene>
    <name evidence="6" type="ORF">JOD49_000174</name>
</gene>
<evidence type="ECO:0000256" key="3">
    <source>
        <dbReference type="ARBA" id="ARBA00022842"/>
    </source>
</evidence>
<keyword evidence="3" id="KW-0460">Magnesium</keyword>
<dbReference type="InterPro" id="IPR020084">
    <property type="entry name" value="NUDIX_hydrolase_CS"/>
</dbReference>
<dbReference type="Gene3D" id="3.90.79.10">
    <property type="entry name" value="Nucleoside Triphosphate Pyrophosphohydrolase"/>
    <property type="match status" value="1"/>
</dbReference>
<dbReference type="RefSeq" id="WP_205305569.1">
    <property type="nucleotide sequence ID" value="NZ_BAAAVF010000006.1"/>
</dbReference>
<feature type="compositionally biased region" description="Low complexity" evidence="4">
    <location>
        <begin position="28"/>
        <end position="37"/>
    </location>
</feature>
<dbReference type="EMBL" id="JAFBBO010000001">
    <property type="protein sequence ID" value="MBM7477254.1"/>
    <property type="molecule type" value="Genomic_DNA"/>
</dbReference>
<feature type="region of interest" description="Disordered" evidence="4">
    <location>
        <begin position="1"/>
        <end position="51"/>
    </location>
</feature>
<feature type="domain" description="Nudix hydrolase" evidence="5">
    <location>
        <begin position="56"/>
        <end position="205"/>
    </location>
</feature>